<evidence type="ECO:0000256" key="1">
    <source>
        <dbReference type="ARBA" id="ARBA00022741"/>
    </source>
</evidence>
<feature type="domain" description="AIG1-type G" evidence="2">
    <location>
        <begin position="14"/>
        <end position="181"/>
    </location>
</feature>
<evidence type="ECO:0000313" key="3">
    <source>
        <dbReference type="EMBL" id="KAJ3113996.1"/>
    </source>
</evidence>
<gene>
    <name evidence="3" type="ORF">HK100_001825</name>
</gene>
<dbReference type="Gene3D" id="3.40.50.300">
    <property type="entry name" value="P-loop containing nucleotide triphosphate hydrolases"/>
    <property type="match status" value="1"/>
</dbReference>
<dbReference type="PANTHER" id="PTHR32046:SF12">
    <property type="entry name" value="AIG1-TYPE G DOMAIN-CONTAINING PROTEIN"/>
    <property type="match status" value="1"/>
</dbReference>
<dbReference type="PANTHER" id="PTHR32046">
    <property type="entry name" value="G DOMAIN-CONTAINING PROTEIN"/>
    <property type="match status" value="1"/>
</dbReference>
<accession>A0AAD5SWN9</accession>
<evidence type="ECO:0000259" key="2">
    <source>
        <dbReference type="Pfam" id="PF04548"/>
    </source>
</evidence>
<dbReference type="Proteomes" id="UP001211907">
    <property type="component" value="Unassembled WGS sequence"/>
</dbReference>
<protein>
    <recommendedName>
        <fullName evidence="2">AIG1-type G domain-containing protein</fullName>
    </recommendedName>
</protein>
<dbReference type="SUPFAM" id="SSF52540">
    <property type="entry name" value="P-loop containing nucleoside triphosphate hydrolases"/>
    <property type="match status" value="1"/>
</dbReference>
<dbReference type="InterPro" id="IPR006703">
    <property type="entry name" value="G_AIG1"/>
</dbReference>
<dbReference type="Pfam" id="PF04548">
    <property type="entry name" value="AIG1"/>
    <property type="match status" value="1"/>
</dbReference>
<keyword evidence="1" id="KW-0547">Nucleotide-binding</keyword>
<comment type="caution">
    <text evidence="3">The sequence shown here is derived from an EMBL/GenBank/DDBJ whole genome shotgun (WGS) entry which is preliminary data.</text>
</comment>
<proteinExistence type="predicted"/>
<name>A0AAD5SWN9_9FUNG</name>
<organism evidence="3 4">
    <name type="scientific">Physocladia obscura</name>
    <dbReference type="NCBI Taxonomy" id="109957"/>
    <lineage>
        <taxon>Eukaryota</taxon>
        <taxon>Fungi</taxon>
        <taxon>Fungi incertae sedis</taxon>
        <taxon>Chytridiomycota</taxon>
        <taxon>Chytridiomycota incertae sedis</taxon>
        <taxon>Chytridiomycetes</taxon>
        <taxon>Chytridiales</taxon>
        <taxon>Chytriomycetaceae</taxon>
        <taxon>Physocladia</taxon>
    </lineage>
</organism>
<dbReference type="GO" id="GO:0005525">
    <property type="term" value="F:GTP binding"/>
    <property type="evidence" value="ECO:0007669"/>
    <property type="project" value="InterPro"/>
</dbReference>
<dbReference type="EMBL" id="JADGJH010001403">
    <property type="protein sequence ID" value="KAJ3113996.1"/>
    <property type="molecule type" value="Genomic_DNA"/>
</dbReference>
<dbReference type="AlphaFoldDB" id="A0AAD5SWN9"/>
<sequence length="317" mass="35988">MNANIEHVIQGHHQVIVIGQTGMGKSTLINTWLSHDQERTYNNPVIAIPMEHYPTGDPNFRNRVSTENDPNNQMSSQTNKCSIYTMKNIQVIDTPGFADSNGSDKDKVNLKLIEKVIMDRGYITAVVLLLDGTRNRMTPQDQYVINSVRGLFPDKLLENLVIVFTRCRSRLSLRYPLKDFCQNVAVPQKTLCLDNVVLGTNPNMWKGNLDLERQLKKEWKAAMFSMAQLSGIFDALAPVSNNVFKEYSEIRQRGMAKIDSIMTDIKNLSQLKRQLTAIIVDEEAARLTVDEYNKKITETSVAKIRWINDDSKGHSTV</sequence>
<dbReference type="InterPro" id="IPR027417">
    <property type="entry name" value="P-loop_NTPase"/>
</dbReference>
<evidence type="ECO:0000313" key="4">
    <source>
        <dbReference type="Proteomes" id="UP001211907"/>
    </source>
</evidence>
<keyword evidence="4" id="KW-1185">Reference proteome</keyword>
<reference evidence="3" key="1">
    <citation type="submission" date="2020-05" db="EMBL/GenBank/DDBJ databases">
        <title>Phylogenomic resolution of chytrid fungi.</title>
        <authorList>
            <person name="Stajich J.E."/>
            <person name="Amses K."/>
            <person name="Simmons R."/>
            <person name="Seto K."/>
            <person name="Myers J."/>
            <person name="Bonds A."/>
            <person name="Quandt C.A."/>
            <person name="Barry K."/>
            <person name="Liu P."/>
            <person name="Grigoriev I."/>
            <person name="Longcore J.E."/>
            <person name="James T.Y."/>
        </authorList>
    </citation>
    <scope>NUCLEOTIDE SEQUENCE</scope>
    <source>
        <strain evidence="3">JEL0513</strain>
    </source>
</reference>